<dbReference type="EMBL" id="SAEB01000009">
    <property type="protein sequence ID" value="RVD83131.1"/>
    <property type="molecule type" value="Genomic_DNA"/>
</dbReference>
<dbReference type="GeneID" id="93589843"/>
<accession>A0A436ZVX7</accession>
<dbReference type="VEuPathDB" id="FungiDB:DFL_007532"/>
<dbReference type="AlphaFoldDB" id="A0A436ZVX7"/>
<feature type="signal peptide" evidence="1">
    <location>
        <begin position="1"/>
        <end position="18"/>
    </location>
</feature>
<feature type="chain" id="PRO_5019138965" evidence="1">
    <location>
        <begin position="19"/>
        <end position="263"/>
    </location>
</feature>
<gene>
    <name evidence="2" type="ORF">DFL_007532</name>
</gene>
<organism evidence="2 3">
    <name type="scientific">Arthrobotrys flagrans</name>
    <name type="common">Nematode-trapping fungus</name>
    <name type="synonym">Trichothecium flagrans</name>
    <dbReference type="NCBI Taxonomy" id="97331"/>
    <lineage>
        <taxon>Eukaryota</taxon>
        <taxon>Fungi</taxon>
        <taxon>Dikarya</taxon>
        <taxon>Ascomycota</taxon>
        <taxon>Pezizomycotina</taxon>
        <taxon>Orbiliomycetes</taxon>
        <taxon>Orbiliales</taxon>
        <taxon>Orbiliaceae</taxon>
        <taxon>Arthrobotrys</taxon>
    </lineage>
</organism>
<evidence type="ECO:0000313" key="3">
    <source>
        <dbReference type="Proteomes" id="UP000283090"/>
    </source>
</evidence>
<keyword evidence="1" id="KW-0732">Signal</keyword>
<keyword evidence="3" id="KW-1185">Reference proteome</keyword>
<dbReference type="OrthoDB" id="5318500at2759"/>
<sequence length="263" mass="28180">MQLKFLVAAFASLALASAVALPEPQDASPSFVCGCTNACKIANRPGILCPEYCDPQYECPPTLVSYVPTATQTPIRVTETCGPCLNDCLVGCPDLRLCRCAYFCDPKYFCPTSTTTTPTKPTLTPRPTFICGCTNDCKINCPKGDTCICPQYCDPKYECDITATLSIRPTKVTTATPKPTCGCTNDCIINCPPGENCICPQYCDPKYACPETLLTKRVISTVPVPTTTGIPCGCHNDCTISCLKKICACPAYCDPKYACTAVA</sequence>
<dbReference type="RefSeq" id="XP_067488675.1">
    <property type="nucleotide sequence ID" value="XM_067637128.1"/>
</dbReference>
<evidence type="ECO:0000256" key="1">
    <source>
        <dbReference type="SAM" id="SignalP"/>
    </source>
</evidence>
<comment type="caution">
    <text evidence="2">The sequence shown here is derived from an EMBL/GenBank/DDBJ whole genome shotgun (WGS) entry which is preliminary data.</text>
</comment>
<proteinExistence type="predicted"/>
<dbReference type="Proteomes" id="UP000283090">
    <property type="component" value="Unassembled WGS sequence"/>
</dbReference>
<protein>
    <submittedName>
        <fullName evidence="2">Uncharacterized protein</fullName>
    </submittedName>
</protein>
<reference evidence="2 3" key="1">
    <citation type="submission" date="2019-01" db="EMBL/GenBank/DDBJ databases">
        <title>Intercellular communication is required for trap formation in the nematode-trapping fungus Duddingtonia flagrans.</title>
        <authorList>
            <person name="Youssar L."/>
            <person name="Wernet V."/>
            <person name="Hensel N."/>
            <person name="Hildebrandt H.-G."/>
            <person name="Fischer R."/>
        </authorList>
    </citation>
    <scope>NUCLEOTIDE SEQUENCE [LARGE SCALE GENOMIC DNA]</scope>
    <source>
        <strain evidence="2 3">CBS H-5679</strain>
    </source>
</reference>
<evidence type="ECO:0000313" key="2">
    <source>
        <dbReference type="EMBL" id="RVD83131.1"/>
    </source>
</evidence>
<name>A0A436ZVX7_ARTFL</name>